<dbReference type="PANTHER" id="PTHR24394:SF50">
    <property type="entry name" value="ZINC FINGER AND BTB DOMAIN CONTAINING 49"/>
    <property type="match status" value="1"/>
</dbReference>
<evidence type="ECO:0000313" key="10">
    <source>
        <dbReference type="Proteomes" id="UP000557426"/>
    </source>
</evidence>
<reference evidence="9 10" key="1">
    <citation type="submission" date="2019-09" db="EMBL/GenBank/DDBJ databases">
        <title>Bird 10,000 Genomes (B10K) Project - Family phase.</title>
        <authorList>
            <person name="Zhang G."/>
        </authorList>
    </citation>
    <scope>NUCLEOTIDE SEQUENCE [LARGE SCALE GENOMIC DNA]</scope>
    <source>
        <strain evidence="9">B10K-DU-011-47</strain>
        <tissue evidence="9">Mixed tissue sample</tissue>
    </source>
</reference>
<dbReference type="AlphaFoldDB" id="A0A7L3FXN9"/>
<keyword evidence="2" id="KW-0479">Metal-binding</keyword>
<protein>
    <submittedName>
        <fullName evidence="9">ZBT49 protein</fullName>
    </submittedName>
</protein>
<name>A0A7L3FXN9_9GRUI</name>
<dbReference type="Proteomes" id="UP000557426">
    <property type="component" value="Unassembled WGS sequence"/>
</dbReference>
<sequence>HSGEKPYICEICGKSVSHMFLGFSNFSNLKEHKKTHTADKVFTCDECGKSFNMQRKLVKHRIRHTGERPYSCSACGEAY</sequence>
<evidence type="ECO:0000256" key="7">
    <source>
        <dbReference type="PROSITE-ProRule" id="PRU00042"/>
    </source>
</evidence>
<dbReference type="SMART" id="SM00355">
    <property type="entry name" value="ZnF_C2H2"/>
    <property type="match status" value="2"/>
</dbReference>
<proteinExistence type="predicted"/>
<dbReference type="SUPFAM" id="SSF57667">
    <property type="entry name" value="beta-beta-alpha zinc fingers"/>
    <property type="match status" value="1"/>
</dbReference>
<dbReference type="GO" id="GO:0000981">
    <property type="term" value="F:DNA-binding transcription factor activity, RNA polymerase II-specific"/>
    <property type="evidence" value="ECO:0007669"/>
    <property type="project" value="TreeGrafter"/>
</dbReference>
<accession>A0A7L3FXN9</accession>
<evidence type="ECO:0000256" key="4">
    <source>
        <dbReference type="ARBA" id="ARBA00022771"/>
    </source>
</evidence>
<dbReference type="FunFam" id="3.30.160.60:FF:000927">
    <property type="entry name" value="Zinc finger and BTB domain-containing protein 49"/>
    <property type="match status" value="1"/>
</dbReference>
<dbReference type="EMBL" id="VZTU01033867">
    <property type="protein sequence ID" value="NXT85663.1"/>
    <property type="molecule type" value="Genomic_DNA"/>
</dbReference>
<dbReference type="GO" id="GO:0005634">
    <property type="term" value="C:nucleus"/>
    <property type="evidence" value="ECO:0007669"/>
    <property type="project" value="UniProtKB-SubCell"/>
</dbReference>
<evidence type="ECO:0000256" key="5">
    <source>
        <dbReference type="ARBA" id="ARBA00022833"/>
    </source>
</evidence>
<feature type="domain" description="C2H2-type" evidence="8">
    <location>
        <begin position="42"/>
        <end position="69"/>
    </location>
</feature>
<organism evidence="9 10">
    <name type="scientific">Zapornia atra</name>
    <name type="common">Henderson crake</name>
    <dbReference type="NCBI Taxonomy" id="2585822"/>
    <lineage>
        <taxon>Eukaryota</taxon>
        <taxon>Metazoa</taxon>
        <taxon>Chordata</taxon>
        <taxon>Craniata</taxon>
        <taxon>Vertebrata</taxon>
        <taxon>Euteleostomi</taxon>
        <taxon>Archelosauria</taxon>
        <taxon>Archosauria</taxon>
        <taxon>Dinosauria</taxon>
        <taxon>Saurischia</taxon>
        <taxon>Theropoda</taxon>
        <taxon>Coelurosauria</taxon>
        <taxon>Aves</taxon>
        <taxon>Neognathae</taxon>
        <taxon>Neoaves</taxon>
        <taxon>Gruiformes</taxon>
        <taxon>Rallidae</taxon>
        <taxon>Zapornia</taxon>
    </lineage>
</organism>
<comment type="caution">
    <text evidence="9">The sequence shown here is derived from an EMBL/GenBank/DDBJ whole genome shotgun (WGS) entry which is preliminary data.</text>
</comment>
<keyword evidence="5" id="KW-0862">Zinc</keyword>
<dbReference type="Pfam" id="PF13912">
    <property type="entry name" value="zf-C2H2_6"/>
    <property type="match status" value="1"/>
</dbReference>
<dbReference type="FunFam" id="3.30.160.60:FF:000446">
    <property type="entry name" value="Zinc finger protein"/>
    <property type="match status" value="1"/>
</dbReference>
<dbReference type="GO" id="GO:0008270">
    <property type="term" value="F:zinc ion binding"/>
    <property type="evidence" value="ECO:0007669"/>
    <property type="project" value="UniProtKB-KW"/>
</dbReference>
<feature type="non-terminal residue" evidence="9">
    <location>
        <position position="1"/>
    </location>
</feature>
<evidence type="ECO:0000259" key="8">
    <source>
        <dbReference type="PROSITE" id="PS50157"/>
    </source>
</evidence>
<evidence type="ECO:0000313" key="9">
    <source>
        <dbReference type="EMBL" id="NXT85663.1"/>
    </source>
</evidence>
<evidence type="ECO:0000256" key="2">
    <source>
        <dbReference type="ARBA" id="ARBA00022723"/>
    </source>
</evidence>
<dbReference type="Gene3D" id="3.30.160.60">
    <property type="entry name" value="Classic Zinc Finger"/>
    <property type="match status" value="3"/>
</dbReference>
<dbReference type="PANTHER" id="PTHR24394">
    <property type="entry name" value="ZINC FINGER PROTEIN"/>
    <property type="match status" value="1"/>
</dbReference>
<keyword evidence="6" id="KW-0539">Nucleus</keyword>
<keyword evidence="10" id="KW-1185">Reference proteome</keyword>
<evidence type="ECO:0000256" key="3">
    <source>
        <dbReference type="ARBA" id="ARBA00022737"/>
    </source>
</evidence>
<dbReference type="PROSITE" id="PS00028">
    <property type="entry name" value="ZINC_FINGER_C2H2_1"/>
    <property type="match status" value="1"/>
</dbReference>
<keyword evidence="3" id="KW-0677">Repeat</keyword>
<feature type="non-terminal residue" evidence="9">
    <location>
        <position position="79"/>
    </location>
</feature>
<gene>
    <name evidence="9" type="primary">Zbtb49_1</name>
    <name evidence="9" type="ORF">ZAPATR_R08854</name>
</gene>
<keyword evidence="4 7" id="KW-0863">Zinc-finger</keyword>
<evidence type="ECO:0000256" key="6">
    <source>
        <dbReference type="ARBA" id="ARBA00023242"/>
    </source>
</evidence>
<dbReference type="PROSITE" id="PS50157">
    <property type="entry name" value="ZINC_FINGER_C2H2_2"/>
    <property type="match status" value="1"/>
</dbReference>
<dbReference type="InterPro" id="IPR036236">
    <property type="entry name" value="Znf_C2H2_sf"/>
</dbReference>
<dbReference type="InterPro" id="IPR013087">
    <property type="entry name" value="Znf_C2H2_type"/>
</dbReference>
<comment type="subcellular location">
    <subcellularLocation>
        <location evidence="1">Nucleus</location>
    </subcellularLocation>
</comment>
<evidence type="ECO:0000256" key="1">
    <source>
        <dbReference type="ARBA" id="ARBA00004123"/>
    </source>
</evidence>